<feature type="transmembrane region" description="Helical" evidence="1">
    <location>
        <begin position="114"/>
        <end position="147"/>
    </location>
</feature>
<dbReference type="RefSeq" id="WP_128622375.1">
    <property type="nucleotide sequence ID" value="NZ_LT629797.1"/>
</dbReference>
<evidence type="ECO:0000313" key="2">
    <source>
        <dbReference type="EMBL" id="SDU81024.1"/>
    </source>
</evidence>
<feature type="transmembrane region" description="Helical" evidence="1">
    <location>
        <begin position="33"/>
        <end position="54"/>
    </location>
</feature>
<keyword evidence="1" id="KW-0472">Membrane</keyword>
<proteinExistence type="predicted"/>
<evidence type="ECO:0000256" key="1">
    <source>
        <dbReference type="SAM" id="Phobius"/>
    </source>
</evidence>
<dbReference type="InterPro" id="IPR011990">
    <property type="entry name" value="TPR-like_helical_dom_sf"/>
</dbReference>
<reference evidence="3" key="1">
    <citation type="submission" date="2016-10" db="EMBL/GenBank/DDBJ databases">
        <authorList>
            <person name="Varghese N."/>
            <person name="Submissions S."/>
        </authorList>
    </citation>
    <scope>NUCLEOTIDE SEQUENCE [LARGE SCALE GENOMIC DNA]</scope>
    <source>
        <strain evidence="3">KCTC 32246</strain>
    </source>
</reference>
<protein>
    <recommendedName>
        <fullName evidence="4">Sel1 repeat-containing protein</fullName>
    </recommendedName>
</protein>
<gene>
    <name evidence="2" type="ORF">SAMN05216363_1687</name>
</gene>
<organism evidence="2 3">
    <name type="scientific">Pseudomonas sihuiensis</name>
    <dbReference type="NCBI Taxonomy" id="1274359"/>
    <lineage>
        <taxon>Bacteria</taxon>
        <taxon>Pseudomonadati</taxon>
        <taxon>Pseudomonadota</taxon>
        <taxon>Gammaproteobacteria</taxon>
        <taxon>Pseudomonadales</taxon>
        <taxon>Pseudomonadaceae</taxon>
        <taxon>Pseudomonas</taxon>
    </lineage>
</organism>
<accession>A0A1H2LJQ4</accession>
<sequence length="414" mass="45725">MVGAVIVALFLYFRSRLWNSKLVRGDYGVAATYWLFAFLGSFLVVGLAYLYIAYKVGSMESAGSDNGLLGLMSIMGALSAPATAAVVVLLYQVIAIVSVWRATAQKHVSFWGRWLTRYAICFNVFVAVLVVSFCLVGLGLGLILYFAVRHFVLKRKTPATELQDEIAKLASATPVEKADGGSVEIVLGDLSSGEPMLEQYVQCLNSTGSLAERIHVVPNISPERLRAAIRARHFAAALGKQKALLLIDDSRGFTGKEGLLVTDQNFDFKPVSGKASSYGYRLGFDGFEIKGASIFRMGEECISFRNVDAESVEKVFMLLNSYFSDHRSWCERMANEGDRDAQFNMSMYAKDKTEALEWLRMAAERGHAIAQGNLGAELAGSNLEDSYYWLSRAAEQGNEVSIQRLSSTRYDIFR</sequence>
<name>A0A1H2LJQ4_9PSED</name>
<evidence type="ECO:0000313" key="3">
    <source>
        <dbReference type="Proteomes" id="UP000198675"/>
    </source>
</evidence>
<evidence type="ECO:0008006" key="4">
    <source>
        <dbReference type="Google" id="ProtNLM"/>
    </source>
</evidence>
<dbReference type="Proteomes" id="UP000198675">
    <property type="component" value="Chromosome I"/>
</dbReference>
<keyword evidence="3" id="KW-1185">Reference proteome</keyword>
<dbReference type="SMART" id="SM00671">
    <property type="entry name" value="SEL1"/>
    <property type="match status" value="2"/>
</dbReference>
<dbReference type="GeneID" id="83642225"/>
<keyword evidence="1" id="KW-0812">Transmembrane</keyword>
<dbReference type="SUPFAM" id="SSF81901">
    <property type="entry name" value="HCP-like"/>
    <property type="match status" value="1"/>
</dbReference>
<dbReference type="InterPro" id="IPR006597">
    <property type="entry name" value="Sel1-like"/>
</dbReference>
<keyword evidence="1" id="KW-1133">Transmembrane helix</keyword>
<dbReference type="Gene3D" id="1.25.40.10">
    <property type="entry name" value="Tetratricopeptide repeat domain"/>
    <property type="match status" value="1"/>
</dbReference>
<feature type="transmembrane region" description="Helical" evidence="1">
    <location>
        <begin position="66"/>
        <end position="94"/>
    </location>
</feature>
<dbReference type="EMBL" id="LT629797">
    <property type="protein sequence ID" value="SDU81024.1"/>
    <property type="molecule type" value="Genomic_DNA"/>
</dbReference>
<dbReference type="AlphaFoldDB" id="A0A1H2LJQ4"/>